<name>A0AAN6TEK2_9PEZI</name>
<comment type="caution">
    <text evidence="2">The sequence shown here is derived from an EMBL/GenBank/DDBJ whole genome shotgun (WGS) entry which is preliminary data.</text>
</comment>
<dbReference type="InterPro" id="IPR010730">
    <property type="entry name" value="HET"/>
</dbReference>
<dbReference type="RefSeq" id="XP_064670538.1">
    <property type="nucleotide sequence ID" value="XM_064810589.1"/>
</dbReference>
<dbReference type="GeneID" id="89934714"/>
<dbReference type="PANTHER" id="PTHR24148">
    <property type="entry name" value="ANKYRIN REPEAT DOMAIN-CONTAINING PROTEIN 39 HOMOLOG-RELATED"/>
    <property type="match status" value="1"/>
</dbReference>
<evidence type="ECO:0000313" key="3">
    <source>
        <dbReference type="Proteomes" id="UP001302812"/>
    </source>
</evidence>
<reference evidence="2" key="1">
    <citation type="journal article" date="2023" name="Mol. Phylogenet. Evol.">
        <title>Genome-scale phylogeny and comparative genomics of the fungal order Sordariales.</title>
        <authorList>
            <person name="Hensen N."/>
            <person name="Bonometti L."/>
            <person name="Westerberg I."/>
            <person name="Brannstrom I.O."/>
            <person name="Guillou S."/>
            <person name="Cros-Aarteil S."/>
            <person name="Calhoun S."/>
            <person name="Haridas S."/>
            <person name="Kuo A."/>
            <person name="Mondo S."/>
            <person name="Pangilinan J."/>
            <person name="Riley R."/>
            <person name="LaButti K."/>
            <person name="Andreopoulos B."/>
            <person name="Lipzen A."/>
            <person name="Chen C."/>
            <person name="Yan M."/>
            <person name="Daum C."/>
            <person name="Ng V."/>
            <person name="Clum A."/>
            <person name="Steindorff A."/>
            <person name="Ohm R.A."/>
            <person name="Martin F."/>
            <person name="Silar P."/>
            <person name="Natvig D.O."/>
            <person name="Lalanne C."/>
            <person name="Gautier V."/>
            <person name="Ament-Velasquez S.L."/>
            <person name="Kruys A."/>
            <person name="Hutchinson M.I."/>
            <person name="Powell A.J."/>
            <person name="Barry K."/>
            <person name="Miller A.N."/>
            <person name="Grigoriev I.V."/>
            <person name="Debuchy R."/>
            <person name="Gladieux P."/>
            <person name="Hiltunen Thoren M."/>
            <person name="Johannesson H."/>
        </authorList>
    </citation>
    <scope>NUCLEOTIDE SEQUENCE</scope>
    <source>
        <strain evidence="2">CBS 508.74</strain>
    </source>
</reference>
<dbReference type="AlphaFoldDB" id="A0AAN6TEK2"/>
<protein>
    <submittedName>
        <fullName evidence="2">HET-domain-containing protein</fullName>
    </submittedName>
</protein>
<feature type="non-terminal residue" evidence="2">
    <location>
        <position position="121"/>
    </location>
</feature>
<gene>
    <name evidence="2" type="ORF">N656DRAFT_683276</name>
</gene>
<evidence type="ECO:0000259" key="1">
    <source>
        <dbReference type="Pfam" id="PF06985"/>
    </source>
</evidence>
<dbReference type="Pfam" id="PF06985">
    <property type="entry name" value="HET"/>
    <property type="match status" value="1"/>
</dbReference>
<accession>A0AAN6TEK2</accession>
<dbReference type="PANTHER" id="PTHR24148:SF73">
    <property type="entry name" value="HET DOMAIN PROTEIN (AFU_ORTHOLOGUE AFUA_8G01020)"/>
    <property type="match status" value="1"/>
</dbReference>
<dbReference type="Proteomes" id="UP001302812">
    <property type="component" value="Unassembled WGS sequence"/>
</dbReference>
<feature type="non-terminal residue" evidence="2">
    <location>
        <position position="1"/>
    </location>
</feature>
<keyword evidence="3" id="KW-1185">Reference proteome</keyword>
<evidence type="ECO:0000313" key="2">
    <source>
        <dbReference type="EMBL" id="KAK4112968.1"/>
    </source>
</evidence>
<reference evidence="2" key="2">
    <citation type="submission" date="2023-05" db="EMBL/GenBank/DDBJ databases">
        <authorList>
            <consortium name="Lawrence Berkeley National Laboratory"/>
            <person name="Steindorff A."/>
            <person name="Hensen N."/>
            <person name="Bonometti L."/>
            <person name="Westerberg I."/>
            <person name="Brannstrom I.O."/>
            <person name="Guillou S."/>
            <person name="Cros-Aarteil S."/>
            <person name="Calhoun S."/>
            <person name="Haridas S."/>
            <person name="Kuo A."/>
            <person name="Mondo S."/>
            <person name="Pangilinan J."/>
            <person name="Riley R."/>
            <person name="Labutti K."/>
            <person name="Andreopoulos B."/>
            <person name="Lipzen A."/>
            <person name="Chen C."/>
            <person name="Yanf M."/>
            <person name="Daum C."/>
            <person name="Ng V."/>
            <person name="Clum A."/>
            <person name="Ohm R."/>
            <person name="Martin F."/>
            <person name="Silar P."/>
            <person name="Natvig D."/>
            <person name="Lalanne C."/>
            <person name="Gautier V."/>
            <person name="Ament-Velasquez S.L."/>
            <person name="Kruys A."/>
            <person name="Hutchinson M.I."/>
            <person name="Powell A.J."/>
            <person name="Barry K."/>
            <person name="Miller A.N."/>
            <person name="Grigoriev I.V."/>
            <person name="Debuchy R."/>
            <person name="Gladieux P."/>
            <person name="Thoren M.H."/>
            <person name="Johannesson H."/>
        </authorList>
    </citation>
    <scope>NUCLEOTIDE SEQUENCE</scope>
    <source>
        <strain evidence="2">CBS 508.74</strain>
    </source>
</reference>
<proteinExistence type="predicted"/>
<dbReference type="InterPro" id="IPR052895">
    <property type="entry name" value="HetReg/Transcr_Mod"/>
</dbReference>
<feature type="domain" description="Heterokaryon incompatibility" evidence="1">
    <location>
        <begin position="39"/>
        <end position="121"/>
    </location>
</feature>
<organism evidence="2 3">
    <name type="scientific">Canariomyces notabilis</name>
    <dbReference type="NCBI Taxonomy" id="2074819"/>
    <lineage>
        <taxon>Eukaryota</taxon>
        <taxon>Fungi</taxon>
        <taxon>Dikarya</taxon>
        <taxon>Ascomycota</taxon>
        <taxon>Pezizomycotina</taxon>
        <taxon>Sordariomycetes</taxon>
        <taxon>Sordariomycetidae</taxon>
        <taxon>Sordariales</taxon>
        <taxon>Chaetomiaceae</taxon>
        <taxon>Canariomyces</taxon>
    </lineage>
</organism>
<sequence>ESLKAEHGKIRLLSVLPGVGEEVIRCTLRIATLLDLDSYEAMSYEWGEPGLGRTILVNDSEFEVGENLFQALRHLRLPDSARVLWIDAICINQSDLRERNHQVQQMADVYSRAQQVIAWIG</sequence>
<dbReference type="EMBL" id="MU853340">
    <property type="protein sequence ID" value="KAK4112968.1"/>
    <property type="molecule type" value="Genomic_DNA"/>
</dbReference>